<evidence type="ECO:0000313" key="6">
    <source>
        <dbReference type="Proteomes" id="UP001209553"/>
    </source>
</evidence>
<dbReference type="Pfam" id="PF01784">
    <property type="entry name" value="DUF34_NIF3"/>
    <property type="match status" value="1"/>
</dbReference>
<dbReference type="SUPFAM" id="SSF102705">
    <property type="entry name" value="NIF3 (NGG1p interacting factor 3)-like"/>
    <property type="match status" value="1"/>
</dbReference>
<gene>
    <name evidence="5" type="ORF">N9R04_06565</name>
</gene>
<dbReference type="InterPro" id="IPR015867">
    <property type="entry name" value="N-reg_PII/ATP_PRibTrfase_C"/>
</dbReference>
<comment type="caution">
    <text evidence="5">The sequence shown here is derived from an EMBL/GenBank/DDBJ whole genome shotgun (WGS) entry which is preliminary data.</text>
</comment>
<keyword evidence="6" id="KW-1185">Reference proteome</keyword>
<dbReference type="PIRSF" id="PIRSF037489">
    <property type="entry name" value="UCP037489_NIF3_YqfO"/>
    <property type="match status" value="1"/>
</dbReference>
<protein>
    <recommendedName>
        <fullName evidence="2 4">GTP cyclohydrolase 1 type 2 homolog</fullName>
    </recommendedName>
</protein>
<dbReference type="Proteomes" id="UP001209553">
    <property type="component" value="Unassembled WGS sequence"/>
</dbReference>
<dbReference type="Gene3D" id="3.40.1390.30">
    <property type="entry name" value="NIF3 (NGG1p interacting factor 3)-like"/>
    <property type="match status" value="1"/>
</dbReference>
<dbReference type="RefSeq" id="WP_262855968.1">
    <property type="nucleotide sequence ID" value="NZ_JAOPKZ010000010.1"/>
</dbReference>
<reference evidence="5 6" key="1">
    <citation type="journal article" date="2023" name="Int. J. Syst. Evol. Microbiol.">
        <title>Streptococcus sciuri sp. nov., Staphylococcus marylandisciuri sp. nov. and Staphylococcus americanisciuri sp. nov., isolated from faeces of eastern grey squirrel (Sciurus carolinensis).</title>
        <authorList>
            <person name="Volokhov D.V."/>
            <person name="Zagorodnyaya T.A."/>
            <person name="Furtak V.A."/>
            <person name="Nattanmai G."/>
            <person name="Randall L."/>
            <person name="Jose S."/>
            <person name="Gao Y."/>
            <person name="Eisenberg T."/>
            <person name="Delmonte P."/>
            <person name="Blom J."/>
            <person name="Mitchell K.K."/>
        </authorList>
    </citation>
    <scope>NUCLEOTIDE SEQUENCE [LARGE SCALE GENOMIC DNA]</scope>
    <source>
        <strain evidence="5 6">SQ8-PEA</strain>
    </source>
</reference>
<dbReference type="PANTHER" id="PTHR13799">
    <property type="entry name" value="NGG1 INTERACTING FACTOR 3"/>
    <property type="match status" value="1"/>
</dbReference>
<organism evidence="5 6">
    <name type="scientific">Staphylococcus marylandisciuri</name>
    <dbReference type="NCBI Taxonomy" id="2981529"/>
    <lineage>
        <taxon>Bacteria</taxon>
        <taxon>Bacillati</taxon>
        <taxon>Bacillota</taxon>
        <taxon>Bacilli</taxon>
        <taxon>Bacillales</taxon>
        <taxon>Staphylococcaceae</taxon>
        <taxon>Staphylococcus</taxon>
    </lineage>
</organism>
<keyword evidence="3 4" id="KW-0479">Metal-binding</keyword>
<evidence type="ECO:0000256" key="4">
    <source>
        <dbReference type="PIRNR" id="PIRNR037489"/>
    </source>
</evidence>
<name>A0ABT2QR00_9STAP</name>
<dbReference type="Gene3D" id="3.30.70.120">
    <property type="match status" value="1"/>
</dbReference>
<dbReference type="PANTHER" id="PTHR13799:SF14">
    <property type="entry name" value="GTP CYCLOHYDROLASE 1 TYPE 2 HOMOLOG"/>
    <property type="match status" value="1"/>
</dbReference>
<evidence type="ECO:0000256" key="3">
    <source>
        <dbReference type="ARBA" id="ARBA00022723"/>
    </source>
</evidence>
<evidence type="ECO:0000313" key="5">
    <source>
        <dbReference type="EMBL" id="MCU5746378.1"/>
    </source>
</evidence>
<sequence>MKLQELIHTLNYQVPFNSAESWDNVGLLIGDETSEITGILTTLDCTEGVVDEALEKDMNTIISHHPLIFKGIKNINQSDGYGAIIRKLIKHDMNLIALHTNLDVHPNGVNAMLANRIQLLDTSILSPNLHHYYKVQVFIPEDSSETFKSKLSELGLAQEGNYESCFFQTTGQGQFKPVGAANPTIGTHDKIEYVEETKIEFMIRSDQKVLAQNAIEKYHPYETPVYDIMQMSKNSNSGLGVIGHLEKALSVEEFVQHVKKQLDMKSVRFIGNLNDKIQNVAIIGGAGIGFEELAQQAGADIFLTGDIKHHEALDAKIAHINMLDINHYSEHVMKEGLIQLLQRWFEDLNVPIEPCKINTDPYYYF</sequence>
<accession>A0ABT2QR00</accession>
<evidence type="ECO:0000256" key="2">
    <source>
        <dbReference type="ARBA" id="ARBA00022112"/>
    </source>
</evidence>
<dbReference type="NCBIfam" id="TIGR00486">
    <property type="entry name" value="YbgI_SA1388"/>
    <property type="match status" value="1"/>
</dbReference>
<dbReference type="EMBL" id="JAOPKZ010000010">
    <property type="protein sequence ID" value="MCU5746378.1"/>
    <property type="molecule type" value="Genomic_DNA"/>
</dbReference>
<comment type="similarity">
    <text evidence="1 4">Belongs to the GTP cyclohydrolase I type 2/NIF3 family.</text>
</comment>
<dbReference type="InterPro" id="IPR002678">
    <property type="entry name" value="DUF34/NIF3"/>
</dbReference>
<dbReference type="InterPro" id="IPR036069">
    <property type="entry name" value="DUF34/NIF3_sf"/>
</dbReference>
<dbReference type="InterPro" id="IPR017221">
    <property type="entry name" value="DUF34/NIF3_bac"/>
</dbReference>
<proteinExistence type="inferred from homology"/>
<evidence type="ECO:0000256" key="1">
    <source>
        <dbReference type="ARBA" id="ARBA00006964"/>
    </source>
</evidence>